<dbReference type="Gene3D" id="2.20.25.350">
    <property type="match status" value="1"/>
</dbReference>
<organism evidence="7 8">
    <name type="scientific">Rubus argutus</name>
    <name type="common">Southern blackberry</name>
    <dbReference type="NCBI Taxonomy" id="59490"/>
    <lineage>
        <taxon>Eukaryota</taxon>
        <taxon>Viridiplantae</taxon>
        <taxon>Streptophyta</taxon>
        <taxon>Embryophyta</taxon>
        <taxon>Tracheophyta</taxon>
        <taxon>Spermatophyta</taxon>
        <taxon>Magnoliopsida</taxon>
        <taxon>eudicotyledons</taxon>
        <taxon>Gunneridae</taxon>
        <taxon>Pentapetalae</taxon>
        <taxon>rosids</taxon>
        <taxon>fabids</taxon>
        <taxon>Rosales</taxon>
        <taxon>Rosaceae</taxon>
        <taxon>Rosoideae</taxon>
        <taxon>Rosoideae incertae sedis</taxon>
        <taxon>Rubus</taxon>
    </lineage>
</organism>
<keyword evidence="3" id="KW-0547">Nucleotide-binding</keyword>
<proteinExistence type="inferred from homology"/>
<dbReference type="EMBL" id="JBEDUW010000001">
    <property type="protein sequence ID" value="KAK9947881.1"/>
    <property type="molecule type" value="Genomic_DNA"/>
</dbReference>
<keyword evidence="8" id="KW-1185">Reference proteome</keyword>
<evidence type="ECO:0000256" key="4">
    <source>
        <dbReference type="ARBA" id="ARBA00022917"/>
    </source>
</evidence>
<keyword evidence="4" id="KW-0648">Protein biosynthesis</keyword>
<keyword evidence="2" id="KW-0396">Initiation factor</keyword>
<accession>A0AAW1YF78</accession>
<protein>
    <submittedName>
        <fullName evidence="7">Uncharacterized protein</fullName>
    </submittedName>
</protein>
<dbReference type="GO" id="GO:0003743">
    <property type="term" value="F:translation initiation factor activity"/>
    <property type="evidence" value="ECO:0007669"/>
    <property type="project" value="UniProtKB-KW"/>
</dbReference>
<sequence>MLTLKSAACGFVSDVDMRDKLTTFILKNPPDLSRRRTKPWLMRSKIKEAQDEERQDQAAQDDDDAVQWQTDTSLEAAKKRIQEQQYVECCYC</sequence>
<evidence type="ECO:0000256" key="1">
    <source>
        <dbReference type="ARBA" id="ARBA00010397"/>
    </source>
</evidence>
<evidence type="ECO:0000256" key="3">
    <source>
        <dbReference type="ARBA" id="ARBA00022741"/>
    </source>
</evidence>
<comment type="similarity">
    <text evidence="1">Belongs to the eIF-2-beta/eIF-5 family.</text>
</comment>
<dbReference type="Proteomes" id="UP001457282">
    <property type="component" value="Unassembled WGS sequence"/>
</dbReference>
<evidence type="ECO:0000313" key="8">
    <source>
        <dbReference type="Proteomes" id="UP001457282"/>
    </source>
</evidence>
<comment type="caution">
    <text evidence="7">The sequence shown here is derived from an EMBL/GenBank/DDBJ whole genome shotgun (WGS) entry which is preliminary data.</text>
</comment>
<dbReference type="GO" id="GO:0005525">
    <property type="term" value="F:GTP binding"/>
    <property type="evidence" value="ECO:0007669"/>
    <property type="project" value="UniProtKB-KW"/>
</dbReference>
<reference evidence="7 8" key="1">
    <citation type="journal article" date="2023" name="G3 (Bethesda)">
        <title>A chromosome-length genome assembly and annotation of blackberry (Rubus argutus, cv. 'Hillquist').</title>
        <authorList>
            <person name="Bruna T."/>
            <person name="Aryal R."/>
            <person name="Dudchenko O."/>
            <person name="Sargent D.J."/>
            <person name="Mead D."/>
            <person name="Buti M."/>
            <person name="Cavallini A."/>
            <person name="Hytonen T."/>
            <person name="Andres J."/>
            <person name="Pham M."/>
            <person name="Weisz D."/>
            <person name="Mascagni F."/>
            <person name="Usai G."/>
            <person name="Natali L."/>
            <person name="Bassil N."/>
            <person name="Fernandez G.E."/>
            <person name="Lomsadze A."/>
            <person name="Armour M."/>
            <person name="Olukolu B."/>
            <person name="Poorten T."/>
            <person name="Britton C."/>
            <person name="Davik J."/>
            <person name="Ashrafi H."/>
            <person name="Aiden E.L."/>
            <person name="Borodovsky M."/>
            <person name="Worthington M."/>
        </authorList>
    </citation>
    <scope>NUCLEOTIDE SEQUENCE [LARGE SCALE GENOMIC DNA]</scope>
    <source>
        <strain evidence="7">PI 553951</strain>
    </source>
</reference>
<feature type="region of interest" description="Disordered" evidence="6">
    <location>
        <begin position="37"/>
        <end position="70"/>
    </location>
</feature>
<name>A0AAW1YF78_RUBAR</name>
<evidence type="ECO:0000256" key="6">
    <source>
        <dbReference type="SAM" id="MobiDB-lite"/>
    </source>
</evidence>
<feature type="compositionally biased region" description="Acidic residues" evidence="6">
    <location>
        <begin position="50"/>
        <end position="65"/>
    </location>
</feature>
<dbReference type="FunFam" id="2.20.25.350:FF:000001">
    <property type="entry name" value="Eukaryotic translation initiation factor 5"/>
    <property type="match status" value="1"/>
</dbReference>
<dbReference type="AlphaFoldDB" id="A0AAW1YF78"/>
<gene>
    <name evidence="7" type="ORF">M0R45_003479</name>
</gene>
<keyword evidence="5" id="KW-0342">GTP-binding</keyword>
<evidence type="ECO:0000313" key="7">
    <source>
        <dbReference type="EMBL" id="KAK9947881.1"/>
    </source>
</evidence>
<evidence type="ECO:0000256" key="2">
    <source>
        <dbReference type="ARBA" id="ARBA00022540"/>
    </source>
</evidence>
<evidence type="ECO:0000256" key="5">
    <source>
        <dbReference type="ARBA" id="ARBA00023134"/>
    </source>
</evidence>